<evidence type="ECO:0008006" key="3">
    <source>
        <dbReference type="Google" id="ProtNLM"/>
    </source>
</evidence>
<gene>
    <name evidence="1" type="ORF">PENPOL_c002G04917</name>
</gene>
<keyword evidence="2" id="KW-1185">Reference proteome</keyword>
<dbReference type="InterPro" id="IPR036047">
    <property type="entry name" value="F-box-like_dom_sf"/>
</dbReference>
<dbReference type="OrthoDB" id="3800738at2759"/>
<proteinExistence type="predicted"/>
<organism evidence="1 2">
    <name type="scientific">Penicillium polonicum</name>
    <dbReference type="NCBI Taxonomy" id="60169"/>
    <lineage>
        <taxon>Eukaryota</taxon>
        <taxon>Fungi</taxon>
        <taxon>Dikarya</taxon>
        <taxon>Ascomycota</taxon>
        <taxon>Pezizomycotina</taxon>
        <taxon>Eurotiomycetes</taxon>
        <taxon>Eurotiomycetidae</taxon>
        <taxon>Eurotiales</taxon>
        <taxon>Aspergillaceae</taxon>
        <taxon>Penicillium</taxon>
    </lineage>
</organism>
<dbReference type="SUPFAM" id="SSF81383">
    <property type="entry name" value="F-box domain"/>
    <property type="match status" value="1"/>
</dbReference>
<dbReference type="Proteomes" id="UP000191408">
    <property type="component" value="Unassembled WGS sequence"/>
</dbReference>
<sequence length="315" mass="35797">MPRSESETMASRVEECPGYKTAIQQQPGINAKSAINQVLNTPEILAMILAEMDMRTLLISAQRVCRTWLNLISESPSIQKALFFTPIKGSEWGMEEKTSNPLLAETFPSFFPAKGRPMYYQFNFSDLAMTKDASTMARFVRDDASWRRMLVQQPPISDIGVLHISHTMSGDYAGSSNIPAERKTQTSGYDGLRMERLFELLLFSSQVQFFSYTKARVYWSTETPISFDESHQNINDEFHRVISKFGLVFFTAQVVQCSQDMGDSQSSEKLVRTDIITAYSERGLDIDRKRKDIEESRGEVIAFQSLFASTYTPQV</sequence>
<accession>A0A1V6NX85</accession>
<dbReference type="STRING" id="60169.A0A1V6NX85"/>
<evidence type="ECO:0000313" key="2">
    <source>
        <dbReference type="Proteomes" id="UP000191408"/>
    </source>
</evidence>
<comment type="caution">
    <text evidence="1">The sequence shown here is derived from an EMBL/GenBank/DDBJ whole genome shotgun (WGS) entry which is preliminary data.</text>
</comment>
<dbReference type="EMBL" id="MDYM01000002">
    <property type="protein sequence ID" value="OQD69353.1"/>
    <property type="molecule type" value="Genomic_DNA"/>
</dbReference>
<name>A0A1V6NX85_PENPO</name>
<protein>
    <recommendedName>
        <fullName evidence="3">F-box domain-containing protein</fullName>
    </recommendedName>
</protein>
<dbReference type="AlphaFoldDB" id="A0A1V6NX85"/>
<evidence type="ECO:0000313" key="1">
    <source>
        <dbReference type="EMBL" id="OQD69353.1"/>
    </source>
</evidence>
<reference evidence="2" key="1">
    <citation type="journal article" date="2017" name="Nat. Microbiol.">
        <title>Global analysis of biosynthetic gene clusters reveals vast potential of secondary metabolite production in Penicillium species.</title>
        <authorList>
            <person name="Nielsen J.C."/>
            <person name="Grijseels S."/>
            <person name="Prigent S."/>
            <person name="Ji B."/>
            <person name="Dainat J."/>
            <person name="Nielsen K.F."/>
            <person name="Frisvad J.C."/>
            <person name="Workman M."/>
            <person name="Nielsen J."/>
        </authorList>
    </citation>
    <scope>NUCLEOTIDE SEQUENCE [LARGE SCALE GENOMIC DNA]</scope>
    <source>
        <strain evidence="2">IBT 4502</strain>
    </source>
</reference>